<dbReference type="AlphaFoldDB" id="A0A7J8H3C3"/>
<dbReference type="EMBL" id="JACASE010000005">
    <property type="protein sequence ID" value="KAF6466581.1"/>
    <property type="molecule type" value="Genomic_DNA"/>
</dbReference>
<proteinExistence type="predicted"/>
<feature type="region of interest" description="Disordered" evidence="1">
    <location>
        <begin position="164"/>
        <end position="184"/>
    </location>
</feature>
<feature type="compositionally biased region" description="Polar residues" evidence="1">
    <location>
        <begin position="63"/>
        <end position="89"/>
    </location>
</feature>
<dbReference type="PANTHER" id="PTHR12784:SF6">
    <property type="entry name" value="NEURON NAVIGATOR 2"/>
    <property type="match status" value="1"/>
</dbReference>
<accession>A0A7J8H3C3</accession>
<evidence type="ECO:0000256" key="1">
    <source>
        <dbReference type="SAM" id="MobiDB-lite"/>
    </source>
</evidence>
<dbReference type="PANTHER" id="PTHR12784">
    <property type="entry name" value="STEERIN"/>
    <property type="match status" value="1"/>
</dbReference>
<keyword evidence="3" id="KW-1185">Reference proteome</keyword>
<dbReference type="InterPro" id="IPR039041">
    <property type="entry name" value="Nav/unc-53"/>
</dbReference>
<protein>
    <submittedName>
        <fullName evidence="2">Neuron navigator 2</fullName>
    </submittedName>
</protein>
<sequence length="184" mass="20557">MDSEAETVMQLRNELRDKEMKLTDIRLEALSSAHQLDQLREAMNRMQSEIEKLKAENDRLKSESQGTGCSRAPSQVSLSASPRQSMGLSQHSLNLTESTSLGEWCHRAAGQGPQPALRSLIQSPKISRSTDQMERRQACVHLGCVCVWVCVCYQHEPNRKTAVMLRSSTPSSPSHELESPRPPC</sequence>
<name>A0A7J8H3C3_ROUAE</name>
<comment type="caution">
    <text evidence="2">The sequence shown here is derived from an EMBL/GenBank/DDBJ whole genome shotgun (WGS) entry which is preliminary data.</text>
</comment>
<evidence type="ECO:0000313" key="2">
    <source>
        <dbReference type="EMBL" id="KAF6466581.1"/>
    </source>
</evidence>
<organism evidence="2 3">
    <name type="scientific">Rousettus aegyptiacus</name>
    <name type="common">Egyptian fruit bat</name>
    <name type="synonym">Pteropus aegyptiacus</name>
    <dbReference type="NCBI Taxonomy" id="9407"/>
    <lineage>
        <taxon>Eukaryota</taxon>
        <taxon>Metazoa</taxon>
        <taxon>Chordata</taxon>
        <taxon>Craniata</taxon>
        <taxon>Vertebrata</taxon>
        <taxon>Euteleostomi</taxon>
        <taxon>Mammalia</taxon>
        <taxon>Eutheria</taxon>
        <taxon>Laurasiatheria</taxon>
        <taxon>Chiroptera</taxon>
        <taxon>Yinpterochiroptera</taxon>
        <taxon>Pteropodoidea</taxon>
        <taxon>Pteropodidae</taxon>
        <taxon>Rousettinae</taxon>
        <taxon>Rousettus</taxon>
    </lineage>
</organism>
<reference evidence="2 3" key="1">
    <citation type="journal article" date="2020" name="Nature">
        <title>Six reference-quality genomes reveal evolution of bat adaptations.</title>
        <authorList>
            <person name="Jebb D."/>
            <person name="Huang Z."/>
            <person name="Pippel M."/>
            <person name="Hughes G.M."/>
            <person name="Lavrichenko K."/>
            <person name="Devanna P."/>
            <person name="Winkler S."/>
            <person name="Jermiin L.S."/>
            <person name="Skirmuntt E.C."/>
            <person name="Katzourakis A."/>
            <person name="Burkitt-Gray L."/>
            <person name="Ray D.A."/>
            <person name="Sullivan K.A.M."/>
            <person name="Roscito J.G."/>
            <person name="Kirilenko B.M."/>
            <person name="Davalos L.M."/>
            <person name="Corthals A.P."/>
            <person name="Power M.L."/>
            <person name="Jones G."/>
            <person name="Ransome R.D."/>
            <person name="Dechmann D.K.N."/>
            <person name="Locatelli A.G."/>
            <person name="Puechmaille S.J."/>
            <person name="Fedrigo O."/>
            <person name="Jarvis E.D."/>
            <person name="Hiller M."/>
            <person name="Vernes S.C."/>
            <person name="Myers E.W."/>
            <person name="Teeling E.C."/>
        </authorList>
    </citation>
    <scope>NUCLEOTIDE SEQUENCE [LARGE SCALE GENOMIC DNA]</scope>
    <source>
        <strain evidence="2">MRouAeg1</strain>
        <tissue evidence="2">Muscle</tissue>
    </source>
</reference>
<dbReference type="GO" id="GO:0022008">
    <property type="term" value="P:neurogenesis"/>
    <property type="evidence" value="ECO:0007669"/>
    <property type="project" value="InterPro"/>
</dbReference>
<dbReference type="Proteomes" id="UP000593571">
    <property type="component" value="Unassembled WGS sequence"/>
</dbReference>
<evidence type="ECO:0000313" key="3">
    <source>
        <dbReference type="Proteomes" id="UP000593571"/>
    </source>
</evidence>
<feature type="region of interest" description="Disordered" evidence="1">
    <location>
        <begin position="56"/>
        <end position="89"/>
    </location>
</feature>
<gene>
    <name evidence="2" type="ORF">HJG63_013920</name>
</gene>
<feature type="compositionally biased region" description="Basic and acidic residues" evidence="1">
    <location>
        <begin position="175"/>
        <end position="184"/>
    </location>
</feature>